<dbReference type="PANTHER" id="PTHR33164">
    <property type="entry name" value="TRANSCRIPTIONAL REGULATOR, MARR FAMILY"/>
    <property type="match status" value="1"/>
</dbReference>
<dbReference type="InterPro" id="IPR036388">
    <property type="entry name" value="WH-like_DNA-bd_sf"/>
</dbReference>
<proteinExistence type="predicted"/>
<dbReference type="PRINTS" id="PR00598">
    <property type="entry name" value="HTHMARR"/>
</dbReference>
<feature type="compositionally biased region" description="Basic and acidic residues" evidence="1">
    <location>
        <begin position="1"/>
        <end position="18"/>
    </location>
</feature>
<dbReference type="PROSITE" id="PS50995">
    <property type="entry name" value="HTH_MARR_2"/>
    <property type="match status" value="1"/>
</dbReference>
<dbReference type="Gene3D" id="1.10.10.10">
    <property type="entry name" value="Winged helix-like DNA-binding domain superfamily/Winged helix DNA-binding domain"/>
    <property type="match status" value="1"/>
</dbReference>
<dbReference type="SMART" id="SM00347">
    <property type="entry name" value="HTH_MARR"/>
    <property type="match status" value="1"/>
</dbReference>
<protein>
    <submittedName>
        <fullName evidence="3">Putative HTH-type transcriptional regulator YusO</fullName>
    </submittedName>
</protein>
<dbReference type="PATRIC" id="fig|1454003.3.peg.1426"/>
<dbReference type="Proteomes" id="UP000021816">
    <property type="component" value="Unassembled WGS sequence"/>
</dbReference>
<evidence type="ECO:0000259" key="2">
    <source>
        <dbReference type="PROSITE" id="PS50995"/>
    </source>
</evidence>
<comment type="caution">
    <text evidence="3">The sequence shown here is derived from an EMBL/GenBank/DDBJ whole genome shotgun (WGS) entry which is preliminary data.</text>
</comment>
<dbReference type="SUPFAM" id="SSF46785">
    <property type="entry name" value="Winged helix' DNA-binding domain"/>
    <property type="match status" value="1"/>
</dbReference>
<dbReference type="PANTHER" id="PTHR33164:SF43">
    <property type="entry name" value="HTH-TYPE TRANSCRIPTIONAL REPRESSOR YETL"/>
    <property type="match status" value="1"/>
</dbReference>
<organism evidence="3 4">
    <name type="scientific">Candidatus Accumulibacter appositus</name>
    <dbReference type="NCBI Taxonomy" id="1454003"/>
    <lineage>
        <taxon>Bacteria</taxon>
        <taxon>Pseudomonadati</taxon>
        <taxon>Pseudomonadota</taxon>
        <taxon>Betaproteobacteria</taxon>
        <taxon>Candidatus Accumulibacter</taxon>
    </lineage>
</organism>
<gene>
    <name evidence="3" type="primary">yusO_1</name>
    <name evidence="3" type="ORF">AW10_01386</name>
</gene>
<feature type="region of interest" description="Disordered" evidence="1">
    <location>
        <begin position="1"/>
        <end position="25"/>
    </location>
</feature>
<dbReference type="InterPro" id="IPR000835">
    <property type="entry name" value="HTH_MarR-typ"/>
</dbReference>
<reference evidence="3 4" key="1">
    <citation type="submission" date="2014-02" db="EMBL/GenBank/DDBJ databases">
        <title>Expanding our view of genomic diversity in Candidatus Accumulibacter clades.</title>
        <authorList>
            <person name="Skennerton C.T."/>
            <person name="Barr J.J."/>
            <person name="Slater F.R."/>
            <person name="Bond P.L."/>
            <person name="Tyson G.W."/>
        </authorList>
    </citation>
    <scope>NUCLEOTIDE SEQUENCE [LARGE SCALE GENOMIC DNA]</scope>
    <source>
        <strain evidence="4">BA-92</strain>
    </source>
</reference>
<sequence>MTHISKDGSREQAADRQPLDGGATIREGADDAFGKLLQLVRSVQNGMQNIDDRHGLSGSQLWALWQISARPGVRVSQLASALHIKPSTASNLLDKLELRQLVRRERRDADNRVVRLHLTDEGLELVKDIPGPMQGRLRGALGKMPQPVLGNLRQGIASLLELMGESTRRGTVQPKA</sequence>
<dbReference type="STRING" id="1454003.AW10_01386"/>
<dbReference type="GO" id="GO:0006950">
    <property type="term" value="P:response to stress"/>
    <property type="evidence" value="ECO:0007669"/>
    <property type="project" value="TreeGrafter"/>
</dbReference>
<dbReference type="InterPro" id="IPR036390">
    <property type="entry name" value="WH_DNA-bd_sf"/>
</dbReference>
<dbReference type="InterPro" id="IPR039422">
    <property type="entry name" value="MarR/SlyA-like"/>
</dbReference>
<evidence type="ECO:0000313" key="4">
    <source>
        <dbReference type="Proteomes" id="UP000021816"/>
    </source>
</evidence>
<feature type="domain" description="HTH marR-type" evidence="2">
    <location>
        <begin position="29"/>
        <end position="161"/>
    </location>
</feature>
<dbReference type="AlphaFoldDB" id="A0A011NEG4"/>
<evidence type="ECO:0000256" key="1">
    <source>
        <dbReference type="SAM" id="MobiDB-lite"/>
    </source>
</evidence>
<name>A0A011NEG4_9PROT</name>
<dbReference type="Pfam" id="PF01047">
    <property type="entry name" value="MarR"/>
    <property type="match status" value="1"/>
</dbReference>
<dbReference type="EMBL" id="JEMX01000027">
    <property type="protein sequence ID" value="EXI81043.1"/>
    <property type="molecule type" value="Genomic_DNA"/>
</dbReference>
<accession>A0A011NEG4</accession>
<evidence type="ECO:0000313" key="3">
    <source>
        <dbReference type="EMBL" id="EXI81043.1"/>
    </source>
</evidence>
<dbReference type="GO" id="GO:0003700">
    <property type="term" value="F:DNA-binding transcription factor activity"/>
    <property type="evidence" value="ECO:0007669"/>
    <property type="project" value="InterPro"/>
</dbReference>